<evidence type="ECO:0000313" key="2">
    <source>
        <dbReference type="EMBL" id="CAD8492843.1"/>
    </source>
</evidence>
<feature type="region of interest" description="Disordered" evidence="1">
    <location>
        <begin position="29"/>
        <end position="99"/>
    </location>
</feature>
<sequence>MPILLDPLSSFALPDRRSLSQVNAALQSFQAQAEGRRRKQTGRENALPLPAFSSDEEAEGGEGGGNSLLPPLVKPLGRRGGGRGSEEVMLPSLKKPLMV</sequence>
<accession>A0A7S0HPB6</accession>
<protein>
    <submittedName>
        <fullName evidence="2">Uncharacterized protein</fullName>
    </submittedName>
</protein>
<dbReference type="EMBL" id="HBEO01022548">
    <property type="protein sequence ID" value="CAD8492843.1"/>
    <property type="molecule type" value="Transcribed_RNA"/>
</dbReference>
<dbReference type="AlphaFoldDB" id="A0A7S0HPB6"/>
<reference evidence="2" key="1">
    <citation type="submission" date="2021-01" db="EMBL/GenBank/DDBJ databases">
        <authorList>
            <person name="Corre E."/>
            <person name="Pelletier E."/>
            <person name="Niang G."/>
            <person name="Scheremetjew M."/>
            <person name="Finn R."/>
            <person name="Kale V."/>
            <person name="Holt S."/>
            <person name="Cochrane G."/>
            <person name="Meng A."/>
            <person name="Brown T."/>
            <person name="Cohen L."/>
        </authorList>
    </citation>
    <scope>NUCLEOTIDE SEQUENCE</scope>
    <source>
        <strain evidence="2">CCMP325</strain>
    </source>
</reference>
<organism evidence="2">
    <name type="scientific">Hanusia phi</name>
    <dbReference type="NCBI Taxonomy" id="3032"/>
    <lineage>
        <taxon>Eukaryota</taxon>
        <taxon>Cryptophyceae</taxon>
        <taxon>Pyrenomonadales</taxon>
        <taxon>Geminigeraceae</taxon>
        <taxon>Hanusia</taxon>
    </lineage>
</organism>
<name>A0A7S0HPB6_9CRYP</name>
<proteinExistence type="predicted"/>
<gene>
    <name evidence="2" type="ORF">HPHI1048_LOCUS15253</name>
</gene>
<evidence type="ECO:0000256" key="1">
    <source>
        <dbReference type="SAM" id="MobiDB-lite"/>
    </source>
</evidence>